<sequence length="260" mass="28222">MVRWRLTRAEGILAGTSLDDILDNGGVLTGAPAAVPRHDDHAQAQAWLEQQFRGYLGGERPTWIILPDRERGERHLWQDLAAGQVEVGFGRSGVTLALSQINRLQAPATLVAIDRMPGLQPLTEVESRMRVDLDPDEAGLGLMLSLVDGRTDGSTDLTGLLEQARAVVAEPEVLFLPGTGSDGSLDRLLPALSALGNWGGKDVRWEFAEARIGPLGTVGSLFNWYWMHEGFRLGDWQGPVVMMDMDTSPLVGVSVADYNG</sequence>
<evidence type="ECO:0000313" key="1">
    <source>
        <dbReference type="EMBL" id="MFC4258066.1"/>
    </source>
</evidence>
<organism evidence="1 2">
    <name type="scientific">Marinobacter lacisalsi</name>
    <dbReference type="NCBI Taxonomy" id="475979"/>
    <lineage>
        <taxon>Bacteria</taxon>
        <taxon>Pseudomonadati</taxon>
        <taxon>Pseudomonadota</taxon>
        <taxon>Gammaproteobacteria</taxon>
        <taxon>Pseudomonadales</taxon>
        <taxon>Marinobacteraceae</taxon>
        <taxon>Marinobacter</taxon>
    </lineage>
</organism>
<protein>
    <submittedName>
        <fullName evidence="1">Uncharacterized protein</fullName>
    </submittedName>
</protein>
<name>A0ABV8QCJ0_9GAMM</name>
<evidence type="ECO:0000313" key="2">
    <source>
        <dbReference type="Proteomes" id="UP001595798"/>
    </source>
</evidence>
<proteinExistence type="predicted"/>
<keyword evidence="2" id="KW-1185">Reference proteome</keyword>
<accession>A0ABV8QCJ0</accession>
<gene>
    <name evidence="1" type="ORF">ACFOZ5_03345</name>
</gene>
<comment type="caution">
    <text evidence="1">The sequence shown here is derived from an EMBL/GenBank/DDBJ whole genome shotgun (WGS) entry which is preliminary data.</text>
</comment>
<dbReference type="EMBL" id="JBHSDI010000001">
    <property type="protein sequence ID" value="MFC4258066.1"/>
    <property type="molecule type" value="Genomic_DNA"/>
</dbReference>
<dbReference type="Proteomes" id="UP001595798">
    <property type="component" value="Unassembled WGS sequence"/>
</dbReference>
<reference evidence="2" key="1">
    <citation type="journal article" date="2019" name="Int. J. Syst. Evol. Microbiol.">
        <title>The Global Catalogue of Microorganisms (GCM) 10K type strain sequencing project: providing services to taxonomists for standard genome sequencing and annotation.</title>
        <authorList>
            <consortium name="The Broad Institute Genomics Platform"/>
            <consortium name="The Broad Institute Genome Sequencing Center for Infectious Disease"/>
            <person name="Wu L."/>
            <person name="Ma J."/>
        </authorList>
    </citation>
    <scope>NUCLEOTIDE SEQUENCE [LARGE SCALE GENOMIC DNA]</scope>
    <source>
        <strain evidence="2">CECT 7297</strain>
    </source>
</reference>
<dbReference type="RefSeq" id="WP_379885397.1">
    <property type="nucleotide sequence ID" value="NZ_JBHSDI010000001.1"/>
</dbReference>